<reference evidence="2 3" key="1">
    <citation type="journal article" date="2019" name="Sci. Rep.">
        <title>Orb-weaving spider Araneus ventricosus genome elucidates the spidroin gene catalogue.</title>
        <authorList>
            <person name="Kono N."/>
            <person name="Nakamura H."/>
            <person name="Ohtoshi R."/>
            <person name="Moran D.A.P."/>
            <person name="Shinohara A."/>
            <person name="Yoshida Y."/>
            <person name="Fujiwara M."/>
            <person name="Mori M."/>
            <person name="Tomita M."/>
            <person name="Arakawa K."/>
        </authorList>
    </citation>
    <scope>NUCLEOTIDE SEQUENCE [LARGE SCALE GENOMIC DNA]</scope>
</reference>
<evidence type="ECO:0000313" key="3">
    <source>
        <dbReference type="Proteomes" id="UP000499080"/>
    </source>
</evidence>
<evidence type="ECO:0000256" key="1">
    <source>
        <dbReference type="SAM" id="SignalP"/>
    </source>
</evidence>
<feature type="non-terminal residue" evidence="2">
    <location>
        <position position="73"/>
    </location>
</feature>
<feature type="signal peptide" evidence="1">
    <location>
        <begin position="1"/>
        <end position="23"/>
    </location>
</feature>
<feature type="chain" id="PRO_5021471613" evidence="1">
    <location>
        <begin position="24"/>
        <end position="73"/>
    </location>
</feature>
<proteinExistence type="predicted"/>
<gene>
    <name evidence="2" type="ORF">AVEN_274657_1</name>
</gene>
<evidence type="ECO:0000313" key="2">
    <source>
        <dbReference type="EMBL" id="GBM91809.1"/>
    </source>
</evidence>
<name>A0A4Y2JQU7_ARAVE</name>
<keyword evidence="3" id="KW-1185">Reference proteome</keyword>
<dbReference type="EMBL" id="BGPR01191203">
    <property type="protein sequence ID" value="GBM91809.1"/>
    <property type="molecule type" value="Genomic_DNA"/>
</dbReference>
<keyword evidence="1" id="KW-0732">Signal</keyword>
<comment type="caution">
    <text evidence="2">The sequence shown here is derived from an EMBL/GenBank/DDBJ whole genome shotgun (WGS) entry which is preliminary data.</text>
</comment>
<organism evidence="2 3">
    <name type="scientific">Araneus ventricosus</name>
    <name type="common">Orbweaver spider</name>
    <name type="synonym">Epeira ventricosa</name>
    <dbReference type="NCBI Taxonomy" id="182803"/>
    <lineage>
        <taxon>Eukaryota</taxon>
        <taxon>Metazoa</taxon>
        <taxon>Ecdysozoa</taxon>
        <taxon>Arthropoda</taxon>
        <taxon>Chelicerata</taxon>
        <taxon>Arachnida</taxon>
        <taxon>Araneae</taxon>
        <taxon>Araneomorphae</taxon>
        <taxon>Entelegynae</taxon>
        <taxon>Araneoidea</taxon>
        <taxon>Araneidae</taxon>
        <taxon>Araneus</taxon>
    </lineage>
</organism>
<protein>
    <submittedName>
        <fullName evidence="2">Uncharacterized protein</fullName>
    </submittedName>
</protein>
<accession>A0A4Y2JQU7</accession>
<dbReference type="AlphaFoldDB" id="A0A4Y2JQU7"/>
<sequence>MRRCCRSVCFLLLMDSNIPHVLAVRGIPLDGWYISVPGVSIGRYSSLLVGLLKGIKRKGHSLVLGVKDGQRSW</sequence>
<dbReference type="Proteomes" id="UP000499080">
    <property type="component" value="Unassembled WGS sequence"/>
</dbReference>